<protein>
    <submittedName>
        <fullName evidence="1">Uncharacterized protein</fullName>
    </submittedName>
</protein>
<dbReference type="Proteomes" id="UP000772434">
    <property type="component" value="Unassembled WGS sequence"/>
</dbReference>
<proteinExistence type="predicted"/>
<name>A0A9P5Q4Y4_9AGAR</name>
<dbReference type="SUPFAM" id="SSF52047">
    <property type="entry name" value="RNI-like"/>
    <property type="match status" value="1"/>
</dbReference>
<evidence type="ECO:0000313" key="1">
    <source>
        <dbReference type="EMBL" id="KAF9075131.1"/>
    </source>
</evidence>
<comment type="caution">
    <text evidence="1">The sequence shown here is derived from an EMBL/GenBank/DDBJ whole genome shotgun (WGS) entry which is preliminary data.</text>
</comment>
<dbReference type="AlphaFoldDB" id="A0A9P5Q4Y4"/>
<reference evidence="1" key="1">
    <citation type="submission" date="2020-11" db="EMBL/GenBank/DDBJ databases">
        <authorList>
            <consortium name="DOE Joint Genome Institute"/>
            <person name="Ahrendt S."/>
            <person name="Riley R."/>
            <person name="Andreopoulos W."/>
            <person name="Labutti K."/>
            <person name="Pangilinan J."/>
            <person name="Ruiz-Duenas F.J."/>
            <person name="Barrasa J.M."/>
            <person name="Sanchez-Garcia M."/>
            <person name="Camarero S."/>
            <person name="Miyauchi S."/>
            <person name="Serrano A."/>
            <person name="Linde D."/>
            <person name="Babiker R."/>
            <person name="Drula E."/>
            <person name="Ayuso-Fernandez I."/>
            <person name="Pacheco R."/>
            <person name="Padilla G."/>
            <person name="Ferreira P."/>
            <person name="Barriuso J."/>
            <person name="Kellner H."/>
            <person name="Castanera R."/>
            <person name="Alfaro M."/>
            <person name="Ramirez L."/>
            <person name="Pisabarro A.G."/>
            <person name="Kuo A."/>
            <person name="Tritt A."/>
            <person name="Lipzen A."/>
            <person name="He G."/>
            <person name="Yan M."/>
            <person name="Ng V."/>
            <person name="Cullen D."/>
            <person name="Martin F."/>
            <person name="Rosso M.-N."/>
            <person name="Henrissat B."/>
            <person name="Hibbett D."/>
            <person name="Martinez A.T."/>
            <person name="Grigoriev I.V."/>
        </authorList>
    </citation>
    <scope>NUCLEOTIDE SEQUENCE</scope>
    <source>
        <strain evidence="1">AH 40177</strain>
    </source>
</reference>
<gene>
    <name evidence="1" type="ORF">BDP27DRAFT_34327</name>
</gene>
<dbReference type="EMBL" id="JADNRY010000010">
    <property type="protein sequence ID" value="KAF9075131.1"/>
    <property type="molecule type" value="Genomic_DNA"/>
</dbReference>
<accession>A0A9P5Q4Y4</accession>
<sequence length="335" mass="38454">MLKKTEYRSQYPISKQAFNLLLDNSSRWKEVILDLGPGFLVPQFLSLVFLRGTDFSNMRHLDLRLASKEREKRRTYYKEYLQFLVHMPNLPTLTRATFDWGILSQCDLSQLIELRSVNFRGTSLGLFLSPMPGLKECYLEKFQFLPNGTLLQGDCHSNLSTLSLKLDGFLDYEPGVWKNLFIPHLKTLHLLGRDGTRSRWREDNSIIIADLSSMIQSSKATLQRLKFQGVPSQDAIMFIKSHPSVADLTISGKVWKDDYWEKYEYGALFACLTVVEKEQTVDSIGLQVIGPSISSLTLEFGVYEKTRPGWTFVEDVYNLVESRASLIPNSSIWLD</sequence>
<organism evidence="1 2">
    <name type="scientific">Rhodocollybia butyracea</name>
    <dbReference type="NCBI Taxonomy" id="206335"/>
    <lineage>
        <taxon>Eukaryota</taxon>
        <taxon>Fungi</taxon>
        <taxon>Dikarya</taxon>
        <taxon>Basidiomycota</taxon>
        <taxon>Agaricomycotina</taxon>
        <taxon>Agaricomycetes</taxon>
        <taxon>Agaricomycetidae</taxon>
        <taxon>Agaricales</taxon>
        <taxon>Marasmiineae</taxon>
        <taxon>Omphalotaceae</taxon>
        <taxon>Rhodocollybia</taxon>
    </lineage>
</organism>
<evidence type="ECO:0000313" key="2">
    <source>
        <dbReference type="Proteomes" id="UP000772434"/>
    </source>
</evidence>
<keyword evidence="2" id="KW-1185">Reference proteome</keyword>